<sequence length="181" mass="21226">MDRYRRRRKEEEEAELSKAYEQFREAFEDGTSIASKSFVRAAVVNANKVMEDISSKPSIYSPKIELAKKTSVIPNSFEQAKKIAEEKAKRMMEEARKANLTTTRPPRPGKAQQKSRTSNLEAFKEELKRKMLPRSISQILWLKFLFNSMQEEREQRRHLRSQMEQMGMEKEALDRIAPLID</sequence>
<evidence type="ECO:0000313" key="3">
    <source>
        <dbReference type="Proteomes" id="UP000280834"/>
    </source>
</evidence>
<proteinExistence type="predicted"/>
<evidence type="ECO:0000313" key="2">
    <source>
        <dbReference type="EMBL" id="VDO57840.1"/>
    </source>
</evidence>
<dbReference type="WBParaSite" id="BTMF_0001821001-mRNA-1">
    <property type="protein sequence ID" value="BTMF_0001821001-mRNA-1"/>
    <property type="gene ID" value="BTMF_0001821001"/>
</dbReference>
<keyword evidence="3" id="KW-1185">Reference proteome</keyword>
<feature type="region of interest" description="Disordered" evidence="1">
    <location>
        <begin position="96"/>
        <end position="120"/>
    </location>
</feature>
<name>A0A0R3RDT2_9BILA</name>
<gene>
    <name evidence="2" type="ORF">BTMF_LOCUS16168</name>
</gene>
<dbReference type="Proteomes" id="UP000280834">
    <property type="component" value="Unassembled WGS sequence"/>
</dbReference>
<dbReference type="AlphaFoldDB" id="A0A0R3RDT2"/>
<protein>
    <submittedName>
        <fullName evidence="4">TPX2 domain-containing protein</fullName>
    </submittedName>
</protein>
<accession>A0A0R3RDT2</accession>
<evidence type="ECO:0000313" key="4">
    <source>
        <dbReference type="WBParaSite" id="BTMF_0001821001-mRNA-1"/>
    </source>
</evidence>
<evidence type="ECO:0000256" key="1">
    <source>
        <dbReference type="SAM" id="MobiDB-lite"/>
    </source>
</evidence>
<dbReference type="EMBL" id="UZAG01023848">
    <property type="protein sequence ID" value="VDO57840.1"/>
    <property type="molecule type" value="Genomic_DNA"/>
</dbReference>
<organism evidence="4">
    <name type="scientific">Brugia timori</name>
    <dbReference type="NCBI Taxonomy" id="42155"/>
    <lineage>
        <taxon>Eukaryota</taxon>
        <taxon>Metazoa</taxon>
        <taxon>Ecdysozoa</taxon>
        <taxon>Nematoda</taxon>
        <taxon>Chromadorea</taxon>
        <taxon>Rhabditida</taxon>
        <taxon>Spirurina</taxon>
        <taxon>Spiruromorpha</taxon>
        <taxon>Filarioidea</taxon>
        <taxon>Onchocercidae</taxon>
        <taxon>Brugia</taxon>
    </lineage>
</organism>
<reference evidence="2 3" key="2">
    <citation type="submission" date="2018-11" db="EMBL/GenBank/DDBJ databases">
        <authorList>
            <consortium name="Pathogen Informatics"/>
        </authorList>
    </citation>
    <scope>NUCLEOTIDE SEQUENCE [LARGE SCALE GENOMIC DNA]</scope>
</reference>
<dbReference type="STRING" id="42155.A0A0R3RDT2"/>
<reference evidence="4" key="1">
    <citation type="submission" date="2017-02" db="UniProtKB">
        <authorList>
            <consortium name="WormBaseParasite"/>
        </authorList>
    </citation>
    <scope>IDENTIFICATION</scope>
</reference>